<feature type="region of interest" description="Disordered" evidence="1">
    <location>
        <begin position="82"/>
        <end position="125"/>
    </location>
</feature>
<comment type="caution">
    <text evidence="3">The sequence shown here is derived from an EMBL/GenBank/DDBJ whole genome shotgun (WGS) entry which is preliminary data.</text>
</comment>
<evidence type="ECO:0000259" key="2">
    <source>
        <dbReference type="Pfam" id="PF13649"/>
    </source>
</evidence>
<feature type="compositionally biased region" description="Polar residues" evidence="1">
    <location>
        <begin position="88"/>
        <end position="100"/>
    </location>
</feature>
<dbReference type="EMBL" id="JAEPQZ010000003">
    <property type="protein sequence ID" value="KAG2183208.1"/>
    <property type="molecule type" value="Genomic_DNA"/>
</dbReference>
<dbReference type="Pfam" id="PF13649">
    <property type="entry name" value="Methyltransf_25"/>
    <property type="match status" value="1"/>
</dbReference>
<keyword evidence="4" id="KW-1185">Reference proteome</keyword>
<dbReference type="InterPro" id="IPR041698">
    <property type="entry name" value="Methyltransf_25"/>
</dbReference>
<feature type="region of interest" description="Disordered" evidence="1">
    <location>
        <begin position="41"/>
        <end position="65"/>
    </location>
</feature>
<feature type="compositionally biased region" description="Polar residues" evidence="1">
    <location>
        <begin position="50"/>
        <end position="65"/>
    </location>
</feature>
<dbReference type="OrthoDB" id="2013972at2759"/>
<feature type="domain" description="Methyltransferase" evidence="2">
    <location>
        <begin position="234"/>
        <end position="314"/>
    </location>
</feature>
<accession>A0A8H7Q0N1</accession>
<dbReference type="AlphaFoldDB" id="A0A8H7Q0N1"/>
<evidence type="ECO:0000313" key="3">
    <source>
        <dbReference type="EMBL" id="KAG2183208.1"/>
    </source>
</evidence>
<proteinExistence type="predicted"/>
<protein>
    <recommendedName>
        <fullName evidence="2">Methyltransferase domain-containing protein</fullName>
    </recommendedName>
</protein>
<dbReference type="CDD" id="cd02440">
    <property type="entry name" value="AdoMet_MTases"/>
    <property type="match status" value="1"/>
</dbReference>
<dbReference type="Proteomes" id="UP000654370">
    <property type="component" value="Unassembled WGS sequence"/>
</dbReference>
<sequence length="448" mass="50894">MPATVNVPGSKMIKKIMSMRLSTSQDDDDDDIFFSSSISISSSTNRRRVGTTQPSGLKTARSTPNLPQLAMEQTKAMPPLPVLHARSRPNSADSGNSQIAVSERKYPSLSYSATSESSSGSSEYYRRPRSVEDIVQWMDDRVLQVSTINPSPYDLTAKDTNTKVPSKRWNTVSNRTRFDDPYALQHTLQEQDRMIAQHYLLRTAFKGCGPETYMIVYKIFVDTFDVNVCLFDVQELSTLFPRSTFIGIDINEDYPKQVKPKNCHFRKCNVVGDLLPFPDNSIGFIFQRDLNWGLQASDWTSLIQEYNRVLKPGGWIELVEPDIETQQSAAKERTLHEKIVNMLSCRGQDPFVSRRLSSILATSGFRRVESRFQSLPLGWSGDIGKAYAHCYYQQLQALGGVIGSSTLEDTIQTIKMDWNEFHAYVNWHSAVAQKPWTTRRQDATYEFL</sequence>
<gene>
    <name evidence="3" type="ORF">INT43_006212</name>
</gene>
<evidence type="ECO:0000256" key="1">
    <source>
        <dbReference type="SAM" id="MobiDB-lite"/>
    </source>
</evidence>
<feature type="compositionally biased region" description="Low complexity" evidence="1">
    <location>
        <begin position="107"/>
        <end position="123"/>
    </location>
</feature>
<evidence type="ECO:0000313" key="4">
    <source>
        <dbReference type="Proteomes" id="UP000654370"/>
    </source>
</evidence>
<dbReference type="Gene3D" id="3.40.50.150">
    <property type="entry name" value="Vaccinia Virus protein VP39"/>
    <property type="match status" value="1"/>
</dbReference>
<organism evidence="3 4">
    <name type="scientific">Mortierella isabellina</name>
    <name type="common">Filamentous fungus</name>
    <name type="synonym">Umbelopsis isabellina</name>
    <dbReference type="NCBI Taxonomy" id="91625"/>
    <lineage>
        <taxon>Eukaryota</taxon>
        <taxon>Fungi</taxon>
        <taxon>Fungi incertae sedis</taxon>
        <taxon>Mucoromycota</taxon>
        <taxon>Mucoromycotina</taxon>
        <taxon>Umbelopsidomycetes</taxon>
        <taxon>Umbelopsidales</taxon>
        <taxon>Umbelopsidaceae</taxon>
        <taxon>Umbelopsis</taxon>
    </lineage>
</organism>
<dbReference type="InterPro" id="IPR029063">
    <property type="entry name" value="SAM-dependent_MTases_sf"/>
</dbReference>
<dbReference type="SUPFAM" id="SSF53335">
    <property type="entry name" value="S-adenosyl-L-methionine-dependent methyltransferases"/>
    <property type="match status" value="1"/>
</dbReference>
<reference evidence="3" key="1">
    <citation type="submission" date="2020-12" db="EMBL/GenBank/DDBJ databases">
        <title>Metabolic potential, ecology and presence of endohyphal bacteria is reflected in genomic diversity of Mucoromycotina.</title>
        <authorList>
            <person name="Muszewska A."/>
            <person name="Okrasinska A."/>
            <person name="Steczkiewicz K."/>
            <person name="Drgas O."/>
            <person name="Orlowska M."/>
            <person name="Perlinska-Lenart U."/>
            <person name="Aleksandrzak-Piekarczyk T."/>
            <person name="Szatraj K."/>
            <person name="Zielenkiewicz U."/>
            <person name="Pilsyk S."/>
            <person name="Malc E."/>
            <person name="Mieczkowski P."/>
            <person name="Kruszewska J.S."/>
            <person name="Biernat P."/>
            <person name="Pawlowska J."/>
        </authorList>
    </citation>
    <scope>NUCLEOTIDE SEQUENCE</scope>
    <source>
        <strain evidence="3">WA0000067209</strain>
    </source>
</reference>
<name>A0A8H7Q0N1_MORIS</name>